<dbReference type="PANTHER" id="PTHR43569:SF2">
    <property type="entry name" value="AMIDOHYDROLASE-RELATED DOMAIN-CONTAINING PROTEIN"/>
    <property type="match status" value="1"/>
</dbReference>
<name>A0A0P0RQP4_9BURK</name>
<evidence type="ECO:0000313" key="3">
    <source>
        <dbReference type="EMBL" id="ALL71319.1"/>
    </source>
</evidence>
<reference evidence="3 4" key="1">
    <citation type="journal article" date="2014" name="Genome Announc.">
        <title>Draft Genome Sequence of the Haloacid-Degrading Burkholderia caribensis Strain MBA4.</title>
        <authorList>
            <person name="Pan Y."/>
            <person name="Kong K.F."/>
            <person name="Tsang J.S."/>
        </authorList>
    </citation>
    <scope>NUCLEOTIDE SEQUENCE [LARGE SCALE GENOMIC DNA]</scope>
    <source>
        <strain evidence="3 4">MBA4</strain>
        <plasmid evidence="4">Plasmid</plasmid>
    </source>
</reference>
<keyword evidence="3" id="KW-0614">Plasmid</keyword>
<dbReference type="PANTHER" id="PTHR43569">
    <property type="entry name" value="AMIDOHYDROLASE"/>
    <property type="match status" value="1"/>
</dbReference>
<dbReference type="EC" id="3.1.1.-" evidence="3"/>
<protein>
    <submittedName>
        <fullName evidence="3">L-fuconolactone hydrolase</fullName>
        <ecNumber evidence="3">3.1.1.-</ecNumber>
    </submittedName>
</protein>
<evidence type="ECO:0000256" key="1">
    <source>
        <dbReference type="ARBA" id="ARBA00038310"/>
    </source>
</evidence>
<accession>A0A0P0RQP4</accession>
<dbReference type="GO" id="GO:0016787">
    <property type="term" value="F:hydrolase activity"/>
    <property type="evidence" value="ECO:0007669"/>
    <property type="project" value="UniProtKB-KW"/>
</dbReference>
<dbReference type="InterPro" id="IPR032466">
    <property type="entry name" value="Metal_Hydrolase"/>
</dbReference>
<gene>
    <name evidence="3" type="ORF">K788_0001867</name>
</gene>
<dbReference type="Gene3D" id="3.20.20.140">
    <property type="entry name" value="Metal-dependent hydrolases"/>
    <property type="match status" value="1"/>
</dbReference>
<keyword evidence="3" id="KW-0378">Hydrolase</keyword>
<dbReference type="Pfam" id="PF04909">
    <property type="entry name" value="Amidohydro_2"/>
    <property type="match status" value="1"/>
</dbReference>
<dbReference type="SUPFAM" id="SSF51556">
    <property type="entry name" value="Metallo-dependent hydrolases"/>
    <property type="match status" value="1"/>
</dbReference>
<dbReference type="EMBL" id="CP012748">
    <property type="protein sequence ID" value="ALL71319.1"/>
    <property type="molecule type" value="Genomic_DNA"/>
</dbReference>
<dbReference type="GeneID" id="69974696"/>
<evidence type="ECO:0000313" key="4">
    <source>
        <dbReference type="Proteomes" id="UP000019146"/>
    </source>
</evidence>
<dbReference type="KEGG" id="bcai:K788_0001867"/>
<feature type="domain" description="Amidohydrolase-related" evidence="2">
    <location>
        <begin position="7"/>
        <end position="289"/>
    </location>
</feature>
<evidence type="ECO:0000259" key="2">
    <source>
        <dbReference type="Pfam" id="PF04909"/>
    </source>
</evidence>
<geneLocation type="plasmid" evidence="4"/>
<dbReference type="InterPro" id="IPR006680">
    <property type="entry name" value="Amidohydro-rel"/>
</dbReference>
<comment type="similarity">
    <text evidence="1">Belongs to the metallo-dependent hydrolases superfamily.</text>
</comment>
<dbReference type="Proteomes" id="UP000019146">
    <property type="component" value="Plasmid unnamed"/>
</dbReference>
<sequence>MIDFPIIDSHVHLIDRHRFDYSWSSGSAWAAGATKLQRDWAAEDLSNCSKPYQVEGFVFVEADVDPPQYLEETEWISSAASVDSRILGCVACLPLERGASIEPEMARVSKLRSVRGVRRLIQNMPDSSVILHRPFLDAINLLPKYELSFDLCIDPHQFPHAIELVRQSPAVSFVLDHMGKPEIKEMQLDFWDKKIQQIATFPNVVCKISGLLTQADHTNWTQEQVLPLIEHVIDFFGVDRVLFGGDWPVLELAANYGEWVNIVDHATRHFSTVDRLKIFRDNTIRIYRLGV</sequence>
<organism evidence="3 4">
    <name type="scientific">Paraburkholderia caribensis MBA4</name>
    <dbReference type="NCBI Taxonomy" id="1323664"/>
    <lineage>
        <taxon>Bacteria</taxon>
        <taxon>Pseudomonadati</taxon>
        <taxon>Pseudomonadota</taxon>
        <taxon>Betaproteobacteria</taxon>
        <taxon>Burkholderiales</taxon>
        <taxon>Burkholderiaceae</taxon>
        <taxon>Paraburkholderia</taxon>
    </lineage>
</organism>
<proteinExistence type="inferred from homology"/>
<dbReference type="AlphaFoldDB" id="A0A0P0RQP4"/>
<dbReference type="InterPro" id="IPR052350">
    <property type="entry name" value="Metallo-dep_Lactonases"/>
</dbReference>
<dbReference type="RefSeq" id="WP_035992516.1">
    <property type="nucleotide sequence ID" value="NZ_CP012748.1"/>
</dbReference>